<keyword evidence="6" id="KW-1185">Reference proteome</keyword>
<dbReference type="PANTHER" id="PTHR24093:SF369">
    <property type="entry name" value="CALCIUM-TRANSPORTING ATPASE"/>
    <property type="match status" value="1"/>
</dbReference>
<name>A0A914CW36_9BILA</name>
<comment type="subcellular location">
    <subcellularLocation>
        <location evidence="1">Endomembrane system</location>
        <topology evidence="1">Multi-pass membrane protein</topology>
    </subcellularLocation>
</comment>
<dbReference type="GO" id="GO:0012505">
    <property type="term" value="C:endomembrane system"/>
    <property type="evidence" value="ECO:0007669"/>
    <property type="project" value="UniProtKB-SubCell"/>
</dbReference>
<evidence type="ECO:0000256" key="2">
    <source>
        <dbReference type="ARBA" id="ARBA00022723"/>
    </source>
</evidence>
<evidence type="ECO:0000256" key="1">
    <source>
        <dbReference type="ARBA" id="ARBA00004127"/>
    </source>
</evidence>
<evidence type="ECO:0000256" key="4">
    <source>
        <dbReference type="SAM" id="Phobius"/>
    </source>
</evidence>
<dbReference type="GO" id="GO:0005388">
    <property type="term" value="F:P-type calcium transporter activity"/>
    <property type="evidence" value="ECO:0007669"/>
    <property type="project" value="TreeGrafter"/>
</dbReference>
<evidence type="ECO:0000256" key="3">
    <source>
        <dbReference type="ARBA" id="ARBA00022842"/>
    </source>
</evidence>
<dbReference type="AlphaFoldDB" id="A0A914CW36"/>
<organism evidence="6 7">
    <name type="scientific">Acrobeloides nanus</name>
    <dbReference type="NCBI Taxonomy" id="290746"/>
    <lineage>
        <taxon>Eukaryota</taxon>
        <taxon>Metazoa</taxon>
        <taxon>Ecdysozoa</taxon>
        <taxon>Nematoda</taxon>
        <taxon>Chromadorea</taxon>
        <taxon>Rhabditida</taxon>
        <taxon>Tylenchina</taxon>
        <taxon>Cephalobomorpha</taxon>
        <taxon>Cephaloboidea</taxon>
        <taxon>Cephalobidae</taxon>
        <taxon>Acrobeloides</taxon>
    </lineage>
</organism>
<reference evidence="7" key="1">
    <citation type="submission" date="2022-11" db="UniProtKB">
        <authorList>
            <consortium name="WormBaseParasite"/>
        </authorList>
    </citation>
    <scope>IDENTIFICATION</scope>
</reference>
<sequence>MTILLTFGLLNDPMNEAGIRTDLIISKNGFKNIICQSLYQIAVLLVIYFLAMLFIPNVKDGRMADPDSPPSIHYTLIVNTFCLMTLFNALNSRKVYGERNIFQGLNKNKTFCIIWIILFVLQVLLILFGGDYYSTAPLNIIHWGICIAFGVGVLIWGQIIATIRCK</sequence>
<dbReference type="GO" id="GO:0046872">
    <property type="term" value="F:metal ion binding"/>
    <property type="evidence" value="ECO:0007669"/>
    <property type="project" value="UniProtKB-KW"/>
</dbReference>
<feature type="domain" description="Cation-transporting P-type ATPase C-terminal" evidence="5">
    <location>
        <begin position="20"/>
        <end position="160"/>
    </location>
</feature>
<proteinExistence type="predicted"/>
<dbReference type="GO" id="GO:0005886">
    <property type="term" value="C:plasma membrane"/>
    <property type="evidence" value="ECO:0007669"/>
    <property type="project" value="TreeGrafter"/>
</dbReference>
<dbReference type="Pfam" id="PF00689">
    <property type="entry name" value="Cation_ATPase_C"/>
    <property type="match status" value="1"/>
</dbReference>
<dbReference type="GO" id="GO:0051480">
    <property type="term" value="P:regulation of cytosolic calcium ion concentration"/>
    <property type="evidence" value="ECO:0007669"/>
    <property type="project" value="TreeGrafter"/>
</dbReference>
<dbReference type="WBParaSite" id="ACRNAN_scaffold15394.g11315.t1">
    <property type="protein sequence ID" value="ACRNAN_scaffold15394.g11315.t1"/>
    <property type="gene ID" value="ACRNAN_scaffold15394.g11315"/>
</dbReference>
<keyword evidence="2" id="KW-0479">Metal-binding</keyword>
<evidence type="ECO:0000313" key="6">
    <source>
        <dbReference type="Proteomes" id="UP000887540"/>
    </source>
</evidence>
<feature type="transmembrane region" description="Helical" evidence="4">
    <location>
        <begin position="71"/>
        <end position="90"/>
    </location>
</feature>
<dbReference type="InterPro" id="IPR006068">
    <property type="entry name" value="ATPase_P-typ_cation-transptr_C"/>
</dbReference>
<dbReference type="Proteomes" id="UP000887540">
    <property type="component" value="Unplaced"/>
</dbReference>
<evidence type="ECO:0000313" key="7">
    <source>
        <dbReference type="WBParaSite" id="ACRNAN_scaffold15394.g11315.t1"/>
    </source>
</evidence>
<keyword evidence="4" id="KW-1133">Transmembrane helix</keyword>
<keyword evidence="4" id="KW-0472">Membrane</keyword>
<dbReference type="SUPFAM" id="SSF81665">
    <property type="entry name" value="Calcium ATPase, transmembrane domain M"/>
    <property type="match status" value="1"/>
</dbReference>
<dbReference type="PANTHER" id="PTHR24093">
    <property type="entry name" value="CATION TRANSPORTING ATPASE"/>
    <property type="match status" value="1"/>
</dbReference>
<feature type="transmembrane region" description="Helical" evidence="4">
    <location>
        <begin position="111"/>
        <end position="128"/>
    </location>
</feature>
<evidence type="ECO:0000259" key="5">
    <source>
        <dbReference type="Pfam" id="PF00689"/>
    </source>
</evidence>
<dbReference type="InterPro" id="IPR023298">
    <property type="entry name" value="ATPase_P-typ_TM_dom_sf"/>
</dbReference>
<keyword evidence="4" id="KW-0812">Transmembrane</keyword>
<feature type="transmembrane region" description="Helical" evidence="4">
    <location>
        <begin position="140"/>
        <end position="163"/>
    </location>
</feature>
<protein>
    <submittedName>
        <fullName evidence="7">Cation-transporting P-type ATPase C-terminal domain-containing protein</fullName>
    </submittedName>
</protein>
<keyword evidence="3" id="KW-0460">Magnesium</keyword>
<accession>A0A914CW36</accession>
<dbReference type="Gene3D" id="1.20.1110.10">
    <property type="entry name" value="Calcium-transporting ATPase, transmembrane domain"/>
    <property type="match status" value="1"/>
</dbReference>
<feature type="transmembrane region" description="Helical" evidence="4">
    <location>
        <begin position="37"/>
        <end position="55"/>
    </location>
</feature>